<dbReference type="InterPro" id="IPR000073">
    <property type="entry name" value="AB_hydrolase_1"/>
</dbReference>
<feature type="transmembrane region" description="Helical" evidence="1">
    <location>
        <begin position="162"/>
        <end position="184"/>
    </location>
</feature>
<evidence type="ECO:0000256" key="1">
    <source>
        <dbReference type="SAM" id="Phobius"/>
    </source>
</evidence>
<dbReference type="PANTHER" id="PTHR43194">
    <property type="entry name" value="HYDROLASE ALPHA/BETA FOLD FAMILY"/>
    <property type="match status" value="1"/>
</dbReference>
<keyword evidence="1" id="KW-0472">Membrane</keyword>
<keyword evidence="4" id="KW-1185">Reference proteome</keyword>
<dbReference type="Gene3D" id="3.40.50.1820">
    <property type="entry name" value="alpha/beta hydrolase"/>
    <property type="match status" value="1"/>
</dbReference>
<sequence>MRTACRRRSRARWGIRAVHPPRRPLLPPDWPNAAASRQISCRPYLWHVQEMGQGPLLLLLHGAGAATHSWRSLMPLLARHYRVIAPDLPGHGFTRLRSRSRTGLNPMAEDIARLCADQGWQPAALVGHSAGGAIALRLAQTLPTPPQALVCINPALENFQGVAGWLFPALAKMLALAPIVPLLFSRMAGREARVRELLTSTGSALDDDGLSQYLTLIRDPGHVDGALAMMAQWRLDELLASLPGITQPTLFITGARDKAVPPDVARRAASGMTAAEFTEMERYGHLVHEEAPAEVAALIEAFLARTLAR</sequence>
<dbReference type="InterPro" id="IPR017497">
    <property type="entry name" value="BchO"/>
</dbReference>
<keyword evidence="1" id="KW-0812">Transmembrane</keyword>
<dbReference type="PANTHER" id="PTHR43194:SF5">
    <property type="entry name" value="PIMELOYL-[ACYL-CARRIER PROTEIN] METHYL ESTER ESTERASE"/>
    <property type="match status" value="1"/>
</dbReference>
<comment type="caution">
    <text evidence="3">The sequence shown here is derived from an EMBL/GenBank/DDBJ whole genome shotgun (WGS) entry which is preliminary data.</text>
</comment>
<keyword evidence="1" id="KW-1133">Transmembrane helix</keyword>
<dbReference type="InterPro" id="IPR029058">
    <property type="entry name" value="AB_hydrolase_fold"/>
</dbReference>
<dbReference type="PRINTS" id="PR00412">
    <property type="entry name" value="EPOXHYDRLASE"/>
</dbReference>
<dbReference type="InterPro" id="IPR050228">
    <property type="entry name" value="Carboxylesterase_BioH"/>
</dbReference>
<dbReference type="NCBIfam" id="TIGR03056">
    <property type="entry name" value="bchO_mg_che_rel"/>
    <property type="match status" value="1"/>
</dbReference>
<dbReference type="InterPro" id="IPR000639">
    <property type="entry name" value="Epox_hydrolase-like"/>
</dbReference>
<dbReference type="PRINTS" id="PR00111">
    <property type="entry name" value="ABHYDROLASE"/>
</dbReference>
<dbReference type="Proteomes" id="UP000241899">
    <property type="component" value="Unassembled WGS sequence"/>
</dbReference>
<evidence type="ECO:0000259" key="2">
    <source>
        <dbReference type="Pfam" id="PF00561"/>
    </source>
</evidence>
<evidence type="ECO:0000313" key="3">
    <source>
        <dbReference type="EMBL" id="PTE17747.1"/>
    </source>
</evidence>
<feature type="domain" description="AB hydrolase-1" evidence="2">
    <location>
        <begin position="55"/>
        <end position="292"/>
    </location>
</feature>
<gene>
    <name evidence="3" type="ORF">C5F46_07825</name>
</gene>
<protein>
    <submittedName>
        <fullName evidence="3">Magnesium chelatase</fullName>
    </submittedName>
</protein>
<reference evidence="3 4" key="1">
    <citation type="submission" date="2018-03" db="EMBL/GenBank/DDBJ databases">
        <title>Rhodobacter veldkampii.</title>
        <authorList>
            <person name="Meyer T.E."/>
            <person name="Miller S."/>
            <person name="Lodha T."/>
            <person name="Gandham S."/>
            <person name="Chintalapati S."/>
            <person name="Chintalapati V.R."/>
        </authorList>
    </citation>
    <scope>NUCLEOTIDE SEQUENCE [LARGE SCALE GENOMIC DNA]</scope>
    <source>
        <strain evidence="3 4">DSM 11550</strain>
    </source>
</reference>
<dbReference type="GO" id="GO:0003824">
    <property type="term" value="F:catalytic activity"/>
    <property type="evidence" value="ECO:0007669"/>
    <property type="project" value="InterPro"/>
</dbReference>
<dbReference type="EMBL" id="PZKF01000014">
    <property type="protein sequence ID" value="PTE17747.1"/>
    <property type="molecule type" value="Genomic_DNA"/>
</dbReference>
<proteinExistence type="predicted"/>
<accession>A0A2T4JIY2</accession>
<dbReference type="Pfam" id="PF00561">
    <property type="entry name" value="Abhydrolase_1"/>
    <property type="match status" value="1"/>
</dbReference>
<evidence type="ECO:0000313" key="4">
    <source>
        <dbReference type="Proteomes" id="UP000241899"/>
    </source>
</evidence>
<dbReference type="AlphaFoldDB" id="A0A2T4JIY2"/>
<organism evidence="3 4">
    <name type="scientific">Phaeovulum veldkampii DSM 11550</name>
    <dbReference type="NCBI Taxonomy" id="1185920"/>
    <lineage>
        <taxon>Bacteria</taxon>
        <taxon>Pseudomonadati</taxon>
        <taxon>Pseudomonadota</taxon>
        <taxon>Alphaproteobacteria</taxon>
        <taxon>Rhodobacterales</taxon>
        <taxon>Paracoccaceae</taxon>
        <taxon>Phaeovulum</taxon>
    </lineage>
</organism>
<dbReference type="SUPFAM" id="SSF53474">
    <property type="entry name" value="alpha/beta-Hydrolases"/>
    <property type="match status" value="1"/>
</dbReference>
<dbReference type="OrthoDB" id="9804723at2"/>
<name>A0A2T4JIY2_9RHOB</name>